<feature type="signal peptide" evidence="2">
    <location>
        <begin position="1"/>
        <end position="25"/>
    </location>
</feature>
<evidence type="ECO:0000313" key="4">
    <source>
        <dbReference type="EMBL" id="SFS66283.1"/>
    </source>
</evidence>
<evidence type="ECO:0000259" key="3">
    <source>
        <dbReference type="Pfam" id="PF13529"/>
    </source>
</evidence>
<reference evidence="5" key="1">
    <citation type="submission" date="2016-10" db="EMBL/GenBank/DDBJ databases">
        <authorList>
            <person name="Varghese N."/>
            <person name="Submissions S."/>
        </authorList>
    </citation>
    <scope>NUCLEOTIDE SEQUENCE [LARGE SCALE GENOMIC DNA]</scope>
    <source>
        <strain evidence="5">DSM 44771</strain>
    </source>
</reference>
<proteinExistence type="predicted"/>
<evidence type="ECO:0000313" key="5">
    <source>
        <dbReference type="Proteomes" id="UP000198852"/>
    </source>
</evidence>
<dbReference type="STRING" id="95161.SAMN05660874_02432"/>
<accession>A0A1I6RNF8</accession>
<dbReference type="OrthoDB" id="1655016at2"/>
<sequence length="275" mass="28557">MPRLAVAVAPIGLAAALGLGALASAETSTPHSADAATQPVGVQSPAPALTPETHAPIALAPPAPAAVPAAPAAPQADKKAEKKDQKAEKKAEKKPAEVVPQAVTKSLPVNYEAQVTGYWCGPAATRIAMSSKTGDLPSQTDLASLLGTTENGTDHVGQVADGLNKLLGPTGTHYVAKDLSSRQVSPEMKKELWDDTVRNIDSGKAMVANIVAPPGNQPPGYPSSQTIYHYVSIVGYDAEKNNVQIADPANFSGNKEYWLSLDQLTSLVQPRGYVA</sequence>
<feature type="compositionally biased region" description="Low complexity" evidence="1">
    <location>
        <begin position="66"/>
        <end position="75"/>
    </location>
</feature>
<dbReference type="InterPro" id="IPR039564">
    <property type="entry name" value="Peptidase_C39-like"/>
</dbReference>
<dbReference type="AlphaFoldDB" id="A0A1I6RNF8"/>
<evidence type="ECO:0000256" key="1">
    <source>
        <dbReference type="SAM" id="MobiDB-lite"/>
    </source>
</evidence>
<evidence type="ECO:0000256" key="2">
    <source>
        <dbReference type="SAM" id="SignalP"/>
    </source>
</evidence>
<feature type="region of interest" description="Disordered" evidence="1">
    <location>
        <begin position="64"/>
        <end position="98"/>
    </location>
</feature>
<dbReference type="InterPro" id="IPR038765">
    <property type="entry name" value="Papain-like_cys_pep_sf"/>
</dbReference>
<dbReference type="SUPFAM" id="SSF54001">
    <property type="entry name" value="Cysteine proteinases"/>
    <property type="match status" value="1"/>
</dbReference>
<dbReference type="Pfam" id="PF13529">
    <property type="entry name" value="Peptidase_C39_2"/>
    <property type="match status" value="1"/>
</dbReference>
<feature type="chain" id="PRO_5038923383" evidence="2">
    <location>
        <begin position="26"/>
        <end position="275"/>
    </location>
</feature>
<feature type="region of interest" description="Disordered" evidence="1">
    <location>
        <begin position="29"/>
        <end position="52"/>
    </location>
</feature>
<gene>
    <name evidence="4" type="ORF">SAMN05660874_02432</name>
</gene>
<keyword evidence="2" id="KW-0732">Signal</keyword>
<dbReference type="Proteomes" id="UP000198852">
    <property type="component" value="Unassembled WGS sequence"/>
</dbReference>
<name>A0A1I6RNF8_9PSEU</name>
<dbReference type="EMBL" id="FOZX01000003">
    <property type="protein sequence ID" value="SFS66283.1"/>
    <property type="molecule type" value="Genomic_DNA"/>
</dbReference>
<feature type="domain" description="Peptidase C39-like" evidence="3">
    <location>
        <begin position="108"/>
        <end position="249"/>
    </location>
</feature>
<protein>
    <submittedName>
        <fullName evidence="4">Peptidase_C39 like family protein</fullName>
    </submittedName>
</protein>
<keyword evidence="5" id="KW-1185">Reference proteome</keyword>
<organism evidence="4 5">
    <name type="scientific">Saccharopolyspora flava</name>
    <dbReference type="NCBI Taxonomy" id="95161"/>
    <lineage>
        <taxon>Bacteria</taxon>
        <taxon>Bacillati</taxon>
        <taxon>Actinomycetota</taxon>
        <taxon>Actinomycetes</taxon>
        <taxon>Pseudonocardiales</taxon>
        <taxon>Pseudonocardiaceae</taxon>
        <taxon>Saccharopolyspora</taxon>
    </lineage>
</organism>
<feature type="compositionally biased region" description="Basic and acidic residues" evidence="1">
    <location>
        <begin position="76"/>
        <end position="96"/>
    </location>
</feature>
<dbReference type="Gene3D" id="3.90.70.10">
    <property type="entry name" value="Cysteine proteinases"/>
    <property type="match status" value="1"/>
</dbReference>